<protein>
    <submittedName>
        <fullName evidence="1">Uncharacterized protein</fullName>
    </submittedName>
</protein>
<evidence type="ECO:0000313" key="2">
    <source>
        <dbReference type="Proteomes" id="UP001291623"/>
    </source>
</evidence>
<gene>
    <name evidence="1" type="ORF">RND71_019278</name>
</gene>
<dbReference type="Proteomes" id="UP001291623">
    <property type="component" value="Unassembled WGS sequence"/>
</dbReference>
<proteinExistence type="predicted"/>
<evidence type="ECO:0000313" key="1">
    <source>
        <dbReference type="EMBL" id="KAK4360326.1"/>
    </source>
</evidence>
<organism evidence="1 2">
    <name type="scientific">Anisodus tanguticus</name>
    <dbReference type="NCBI Taxonomy" id="243964"/>
    <lineage>
        <taxon>Eukaryota</taxon>
        <taxon>Viridiplantae</taxon>
        <taxon>Streptophyta</taxon>
        <taxon>Embryophyta</taxon>
        <taxon>Tracheophyta</taxon>
        <taxon>Spermatophyta</taxon>
        <taxon>Magnoliopsida</taxon>
        <taxon>eudicotyledons</taxon>
        <taxon>Gunneridae</taxon>
        <taxon>Pentapetalae</taxon>
        <taxon>asterids</taxon>
        <taxon>lamiids</taxon>
        <taxon>Solanales</taxon>
        <taxon>Solanaceae</taxon>
        <taxon>Solanoideae</taxon>
        <taxon>Hyoscyameae</taxon>
        <taxon>Anisodus</taxon>
    </lineage>
</organism>
<dbReference type="PANTHER" id="PTHR10775:SF158">
    <property type="entry name" value="TNP2-LIKE TRANSPOSON PROTEIN"/>
    <property type="match status" value="1"/>
</dbReference>
<accession>A0AAE1VE64</accession>
<comment type="caution">
    <text evidence="1">The sequence shown here is derived from an EMBL/GenBank/DDBJ whole genome shotgun (WGS) entry which is preliminary data.</text>
</comment>
<sequence>MTMMLDLLRDAFEFARIPNSFYEAMKTIKNLPLDYIKIDACPNDCMLYWGDDAEEETCKHCHISRWKPNKKSNRLTRYHFFGNVEERNPPINLKVIVEF</sequence>
<keyword evidence="2" id="KW-1185">Reference proteome</keyword>
<dbReference type="EMBL" id="JAVYJV010000010">
    <property type="protein sequence ID" value="KAK4360326.1"/>
    <property type="molecule type" value="Genomic_DNA"/>
</dbReference>
<dbReference type="PANTHER" id="PTHR10775">
    <property type="entry name" value="OS08G0208400 PROTEIN"/>
    <property type="match status" value="1"/>
</dbReference>
<reference evidence="1" key="1">
    <citation type="submission" date="2023-12" db="EMBL/GenBank/DDBJ databases">
        <title>Genome assembly of Anisodus tanguticus.</title>
        <authorList>
            <person name="Wang Y.-J."/>
        </authorList>
    </citation>
    <scope>NUCLEOTIDE SEQUENCE</scope>
    <source>
        <strain evidence="1">KB-2021</strain>
        <tissue evidence="1">Leaf</tissue>
    </source>
</reference>
<name>A0AAE1VE64_9SOLA</name>
<dbReference type="AlphaFoldDB" id="A0AAE1VE64"/>